<evidence type="ECO:0000313" key="3">
    <source>
        <dbReference type="Proteomes" id="UP000039217"/>
    </source>
</evidence>
<dbReference type="AlphaFoldDB" id="A0A655FPX7"/>
<dbReference type="EMBL" id="CQQC01001424">
    <property type="protein sequence ID" value="CNV93621.1"/>
    <property type="molecule type" value="Genomic_DNA"/>
</dbReference>
<proteinExistence type="predicted"/>
<protein>
    <submittedName>
        <fullName evidence="2">Uncharacterized protein</fullName>
    </submittedName>
</protein>
<sequence length="58" mass="6029">MEKKPEFADEAAAVTTTKLTTDAAAASPARENIVTNGDSPLANCRHGTTARIASRAPM</sequence>
<evidence type="ECO:0000313" key="2">
    <source>
        <dbReference type="EMBL" id="CNV93621.1"/>
    </source>
</evidence>
<organism evidence="2 3">
    <name type="scientific">Mycobacterium tuberculosis</name>
    <dbReference type="NCBI Taxonomy" id="1773"/>
    <lineage>
        <taxon>Bacteria</taxon>
        <taxon>Bacillati</taxon>
        <taxon>Actinomycetota</taxon>
        <taxon>Actinomycetes</taxon>
        <taxon>Mycobacteriales</taxon>
        <taxon>Mycobacteriaceae</taxon>
        <taxon>Mycobacterium</taxon>
        <taxon>Mycobacterium tuberculosis complex</taxon>
    </lineage>
</organism>
<reference evidence="2 3" key="1">
    <citation type="submission" date="2015-03" db="EMBL/GenBank/DDBJ databases">
        <authorList>
            <consortium name="Pathogen Informatics"/>
        </authorList>
    </citation>
    <scope>NUCLEOTIDE SEQUENCE [LARGE SCALE GENOMIC DNA]</scope>
    <source>
        <strain evidence="2 3">D00501624</strain>
    </source>
</reference>
<accession>A0A655FPX7</accession>
<name>A0A655FPX7_MYCTX</name>
<gene>
    <name evidence="2" type="ORF">ERS007661_03304</name>
</gene>
<evidence type="ECO:0000256" key="1">
    <source>
        <dbReference type="SAM" id="MobiDB-lite"/>
    </source>
</evidence>
<feature type="region of interest" description="Disordered" evidence="1">
    <location>
        <begin position="22"/>
        <end position="58"/>
    </location>
</feature>
<dbReference type="Proteomes" id="UP000039217">
    <property type="component" value="Unassembled WGS sequence"/>
</dbReference>